<dbReference type="EMBL" id="JASNWA010000010">
    <property type="protein sequence ID" value="KAK3167859.1"/>
    <property type="molecule type" value="Genomic_DNA"/>
</dbReference>
<dbReference type="Proteomes" id="UP001276659">
    <property type="component" value="Unassembled WGS sequence"/>
</dbReference>
<evidence type="ECO:0000313" key="2">
    <source>
        <dbReference type="EMBL" id="KAK3167859.1"/>
    </source>
</evidence>
<feature type="region of interest" description="Disordered" evidence="1">
    <location>
        <begin position="220"/>
        <end position="239"/>
    </location>
</feature>
<feature type="region of interest" description="Disordered" evidence="1">
    <location>
        <begin position="328"/>
        <end position="357"/>
    </location>
</feature>
<feature type="region of interest" description="Disordered" evidence="1">
    <location>
        <begin position="1"/>
        <end position="209"/>
    </location>
</feature>
<organism evidence="2 3">
    <name type="scientific">Lepraria neglecta</name>
    <dbReference type="NCBI Taxonomy" id="209136"/>
    <lineage>
        <taxon>Eukaryota</taxon>
        <taxon>Fungi</taxon>
        <taxon>Dikarya</taxon>
        <taxon>Ascomycota</taxon>
        <taxon>Pezizomycotina</taxon>
        <taxon>Lecanoromycetes</taxon>
        <taxon>OSLEUM clade</taxon>
        <taxon>Lecanoromycetidae</taxon>
        <taxon>Lecanorales</taxon>
        <taxon>Lecanorineae</taxon>
        <taxon>Stereocaulaceae</taxon>
        <taxon>Lepraria</taxon>
    </lineage>
</organism>
<protein>
    <submittedName>
        <fullName evidence="2">Uncharacterized protein</fullName>
    </submittedName>
</protein>
<evidence type="ECO:0000313" key="3">
    <source>
        <dbReference type="Proteomes" id="UP001276659"/>
    </source>
</evidence>
<feature type="compositionally biased region" description="Basic and acidic residues" evidence="1">
    <location>
        <begin position="75"/>
        <end position="96"/>
    </location>
</feature>
<feature type="compositionally biased region" description="Polar residues" evidence="1">
    <location>
        <begin position="158"/>
        <end position="168"/>
    </location>
</feature>
<feature type="compositionally biased region" description="Basic residues" evidence="1">
    <location>
        <begin position="1"/>
        <end position="13"/>
    </location>
</feature>
<name>A0AAE0DFS2_9LECA</name>
<feature type="compositionally biased region" description="Pro residues" evidence="1">
    <location>
        <begin position="19"/>
        <end position="34"/>
    </location>
</feature>
<reference evidence="2" key="1">
    <citation type="submission" date="2022-11" db="EMBL/GenBank/DDBJ databases">
        <title>Chromosomal genome sequence assembly and mating type (MAT) locus characterization of the leprose asexual lichenized fungus Lepraria neglecta (Nyl.) Erichsen.</title>
        <authorList>
            <person name="Allen J.L."/>
            <person name="Pfeffer B."/>
        </authorList>
    </citation>
    <scope>NUCLEOTIDE SEQUENCE</scope>
    <source>
        <strain evidence="2">Allen 5258</strain>
    </source>
</reference>
<comment type="caution">
    <text evidence="2">The sequence shown here is derived from an EMBL/GenBank/DDBJ whole genome shotgun (WGS) entry which is preliminary data.</text>
</comment>
<evidence type="ECO:0000256" key="1">
    <source>
        <dbReference type="SAM" id="MobiDB-lite"/>
    </source>
</evidence>
<proteinExistence type="predicted"/>
<accession>A0AAE0DFS2</accession>
<sequence>MFRKKSRTSKRGLHISEPRPSPPPPLPPPLPPRPSRPEYPWGGPDESQILPDKKPSEHEDEDEDEEHNSQTLLDLVHDYRSQDKQQEVRSGDHYEQEALLPEPYQPQHEVQEFHRFLQNLQQEAALATHHAQGAQLPNPLQSQQNKHDLHLSERYPQQAASLASNTGQAARLPKPARPQNIQEKKSYHPPTPTSSEHDHPSPNWPHEAPLSIHSRHETRLSKFFPPQQDIREESIYEESTEEDGFEKFARKTVGVIGRTIRKRGCDPADLITTEDMHRKQSFRKVAGEVAAAEALKENAEQNERRFGLAWEWLNANSRRNESMGEAVVALQPKRAREDEWRSGDRSTRLGDMVRANI</sequence>
<dbReference type="AlphaFoldDB" id="A0AAE0DFS2"/>
<gene>
    <name evidence="2" type="ORF">OEA41_004305</name>
</gene>
<feature type="compositionally biased region" description="Basic and acidic residues" evidence="1">
    <location>
        <begin position="334"/>
        <end position="348"/>
    </location>
</feature>
<keyword evidence="3" id="KW-1185">Reference proteome</keyword>